<sequence>MFICPASLIYCIFTTPRQGAGYENIKMTPSCTGNRDRPSLLSLPPDILHHIFYELALESLLRTLAAIRQTCKRLYILATPALFSRFAVDLRQHTGGLYHGHGPPDTAYRTDWNCCSSSSTSPNDQEEALFNVERYCHRRKNDLSFVRTLAISNLPGPQSSMCRTPMHELPRLSTLLLTPPALQSLRGYFDPARKVRLHSYWNMTNGVPPSTRTTHSIMPRVLNDFSPKRLVVQYPSTLIDSEEADLAPSPLAHFLVDLIDSFPTLDETTYENVHLQPIVLCPVWGKARVKKQTIVFSRHAKCPDMGGVVRGLRVNQIAAALRGVSMRESCQMGPSLDYRGGTRALQPEYVFVNPVSTIPTWDGRAVMQEDIDRMASEIISRLSDGQEGEGDGFVADIPQFWLVEDDEGAAI</sequence>
<name>A0AAJ8LFJ2_9TREE</name>
<dbReference type="CDD" id="cd09917">
    <property type="entry name" value="F-box_SF"/>
    <property type="match status" value="1"/>
</dbReference>
<dbReference type="InterPro" id="IPR001810">
    <property type="entry name" value="F-box_dom"/>
</dbReference>
<dbReference type="RefSeq" id="XP_031859254.2">
    <property type="nucleotide sequence ID" value="XM_032006419.2"/>
</dbReference>
<evidence type="ECO:0000259" key="1">
    <source>
        <dbReference type="PROSITE" id="PS50181"/>
    </source>
</evidence>
<dbReference type="PROSITE" id="PS50181">
    <property type="entry name" value="FBOX"/>
    <property type="match status" value="1"/>
</dbReference>
<dbReference type="GeneID" id="43590577"/>
<dbReference type="EMBL" id="CP144052">
    <property type="protein sequence ID" value="WWD16907.1"/>
    <property type="molecule type" value="Genomic_DNA"/>
</dbReference>
<dbReference type="KEGG" id="ksn:43590577"/>
<gene>
    <name evidence="2" type="ORF">CI109_101339</name>
</gene>
<dbReference type="SUPFAM" id="SSF81383">
    <property type="entry name" value="F-box domain"/>
    <property type="match status" value="1"/>
</dbReference>
<organism evidence="2 3">
    <name type="scientific">Kwoniella shandongensis</name>
    <dbReference type="NCBI Taxonomy" id="1734106"/>
    <lineage>
        <taxon>Eukaryota</taxon>
        <taxon>Fungi</taxon>
        <taxon>Dikarya</taxon>
        <taxon>Basidiomycota</taxon>
        <taxon>Agaricomycotina</taxon>
        <taxon>Tremellomycetes</taxon>
        <taxon>Tremellales</taxon>
        <taxon>Cryptococcaceae</taxon>
        <taxon>Kwoniella</taxon>
    </lineage>
</organism>
<feature type="domain" description="F-box" evidence="1">
    <location>
        <begin position="37"/>
        <end position="86"/>
    </location>
</feature>
<keyword evidence="3" id="KW-1185">Reference proteome</keyword>
<accession>A0AAJ8LFJ2</accession>
<reference evidence="2" key="2">
    <citation type="submission" date="2024-01" db="EMBL/GenBank/DDBJ databases">
        <title>Comparative genomics of Cryptococcus and Kwoniella reveals pathogenesis evolution and contrasting modes of karyotype evolution via chromosome fusion or intercentromeric recombination.</title>
        <authorList>
            <person name="Coelho M.A."/>
            <person name="David-Palma M."/>
            <person name="Shea T."/>
            <person name="Bowers K."/>
            <person name="McGinley-Smith S."/>
            <person name="Mohammad A.W."/>
            <person name="Gnirke A."/>
            <person name="Yurkov A.M."/>
            <person name="Nowrousian M."/>
            <person name="Sun S."/>
            <person name="Cuomo C.A."/>
            <person name="Heitman J."/>
        </authorList>
    </citation>
    <scope>NUCLEOTIDE SEQUENCE</scope>
    <source>
        <strain evidence="2">CBS 12478</strain>
    </source>
</reference>
<proteinExistence type="predicted"/>
<dbReference type="Gene3D" id="1.20.1280.50">
    <property type="match status" value="1"/>
</dbReference>
<protein>
    <recommendedName>
        <fullName evidence="1">F-box domain-containing protein</fullName>
    </recommendedName>
</protein>
<dbReference type="InterPro" id="IPR036047">
    <property type="entry name" value="F-box-like_dom_sf"/>
</dbReference>
<dbReference type="Proteomes" id="UP000322225">
    <property type="component" value="Chromosome 2"/>
</dbReference>
<dbReference type="AlphaFoldDB" id="A0AAJ8LFJ2"/>
<evidence type="ECO:0000313" key="3">
    <source>
        <dbReference type="Proteomes" id="UP000322225"/>
    </source>
</evidence>
<dbReference type="Pfam" id="PF12937">
    <property type="entry name" value="F-box-like"/>
    <property type="match status" value="1"/>
</dbReference>
<reference evidence="2" key="1">
    <citation type="submission" date="2017-08" db="EMBL/GenBank/DDBJ databases">
        <authorList>
            <person name="Cuomo C."/>
            <person name="Billmyre B."/>
            <person name="Heitman J."/>
        </authorList>
    </citation>
    <scope>NUCLEOTIDE SEQUENCE</scope>
    <source>
        <strain evidence="2">CBS 12478</strain>
    </source>
</reference>
<evidence type="ECO:0000313" key="2">
    <source>
        <dbReference type="EMBL" id="WWD16907.1"/>
    </source>
</evidence>